<feature type="region of interest" description="Disordered" evidence="1">
    <location>
        <begin position="115"/>
        <end position="135"/>
    </location>
</feature>
<feature type="signal peptide" evidence="2">
    <location>
        <begin position="1"/>
        <end position="19"/>
    </location>
</feature>
<feature type="compositionally biased region" description="Low complexity" evidence="1">
    <location>
        <begin position="259"/>
        <end position="276"/>
    </location>
</feature>
<feature type="chain" id="PRO_5016336688" evidence="2">
    <location>
        <begin position="20"/>
        <end position="292"/>
    </location>
</feature>
<proteinExistence type="predicted"/>
<feature type="compositionally biased region" description="Low complexity" evidence="1">
    <location>
        <begin position="115"/>
        <end position="124"/>
    </location>
</feature>
<gene>
    <name evidence="3" type="ORF">BCV70DRAFT_208492</name>
</gene>
<feature type="region of interest" description="Disordered" evidence="1">
    <location>
        <begin position="256"/>
        <end position="292"/>
    </location>
</feature>
<dbReference type="AlphaFoldDB" id="A0A317XGS7"/>
<accession>A0A317XGS7</accession>
<keyword evidence="4" id="KW-1185">Reference proteome</keyword>
<dbReference type="EMBL" id="KZ819205">
    <property type="protein sequence ID" value="PWY97544.1"/>
    <property type="molecule type" value="Genomic_DNA"/>
</dbReference>
<evidence type="ECO:0000256" key="2">
    <source>
        <dbReference type="SAM" id="SignalP"/>
    </source>
</evidence>
<evidence type="ECO:0000313" key="3">
    <source>
        <dbReference type="EMBL" id="PWY97544.1"/>
    </source>
</evidence>
<feature type="compositionally biased region" description="Polar residues" evidence="1">
    <location>
        <begin position="277"/>
        <end position="292"/>
    </location>
</feature>
<evidence type="ECO:0000313" key="4">
    <source>
        <dbReference type="Proteomes" id="UP000246740"/>
    </source>
</evidence>
<reference evidence="3 4" key="1">
    <citation type="journal article" date="2018" name="Mol. Biol. Evol.">
        <title>Broad Genomic Sampling Reveals a Smut Pathogenic Ancestry of the Fungal Clade Ustilaginomycotina.</title>
        <authorList>
            <person name="Kijpornyongpan T."/>
            <person name="Mondo S.J."/>
            <person name="Barry K."/>
            <person name="Sandor L."/>
            <person name="Lee J."/>
            <person name="Lipzen A."/>
            <person name="Pangilinan J."/>
            <person name="LaButti K."/>
            <person name="Hainaut M."/>
            <person name="Henrissat B."/>
            <person name="Grigoriev I.V."/>
            <person name="Spatafora J.W."/>
            <person name="Aime M.C."/>
        </authorList>
    </citation>
    <scope>NUCLEOTIDE SEQUENCE [LARGE SCALE GENOMIC DNA]</scope>
    <source>
        <strain evidence="3 4">MCA 3645</strain>
    </source>
</reference>
<keyword evidence="2" id="KW-0732">Signal</keyword>
<dbReference type="InParanoid" id="A0A317XGS7"/>
<organism evidence="3 4">
    <name type="scientific">Testicularia cyperi</name>
    <dbReference type="NCBI Taxonomy" id="1882483"/>
    <lineage>
        <taxon>Eukaryota</taxon>
        <taxon>Fungi</taxon>
        <taxon>Dikarya</taxon>
        <taxon>Basidiomycota</taxon>
        <taxon>Ustilaginomycotina</taxon>
        <taxon>Ustilaginomycetes</taxon>
        <taxon>Ustilaginales</taxon>
        <taxon>Anthracoideaceae</taxon>
        <taxon>Testicularia</taxon>
    </lineage>
</organism>
<name>A0A317XGS7_9BASI</name>
<evidence type="ECO:0000256" key="1">
    <source>
        <dbReference type="SAM" id="MobiDB-lite"/>
    </source>
</evidence>
<protein>
    <submittedName>
        <fullName evidence="3">Uncharacterized protein</fullName>
    </submittedName>
</protein>
<dbReference type="Proteomes" id="UP000246740">
    <property type="component" value="Unassembled WGS sequence"/>
</dbReference>
<sequence>MRFLSFVAVAICTVHLVSAAEDSTNSGSGFARVRRSVASHKSHDEEGLTKRALPEINEVAPTLAYLELLTISLRIHCICGLEASAAERVSEVGRNSEALFGAESERWKKMLDEGAAASRAGGPPRLQPIRLNDGPHPYPYPYPPASMTREETNALVNERLTGTVKPIIDLHSDALVNQDLRIERLGGEVGNIKEAQDKLRSSVRPWYRTKSGAWMAAGVATLATSVTMYEILNSIHNQKMHEALWQSQQQIAELQKQKGVASGANTGTTTGAPASSPQTTYNQPTKPNTPFV</sequence>